<comment type="catalytic activity">
    <reaction evidence="7 8">
        <text>dTMP + ATP = dTDP + ADP</text>
        <dbReference type="Rhea" id="RHEA:13517"/>
        <dbReference type="ChEBI" id="CHEBI:30616"/>
        <dbReference type="ChEBI" id="CHEBI:58369"/>
        <dbReference type="ChEBI" id="CHEBI:63528"/>
        <dbReference type="ChEBI" id="CHEBI:456216"/>
        <dbReference type="EC" id="2.7.4.9"/>
    </reaction>
</comment>
<organism evidence="10 11">
    <name type="scientific">Candidatus Iainarchaeum sp</name>
    <dbReference type="NCBI Taxonomy" id="3101447"/>
    <lineage>
        <taxon>Archaea</taxon>
        <taxon>Candidatus Iainarchaeota</taxon>
        <taxon>Candidatus Iainarchaeia</taxon>
        <taxon>Candidatus Iainarchaeales</taxon>
        <taxon>Candidatus Iainarchaeaceae</taxon>
        <taxon>Candidatus Iainarchaeum</taxon>
    </lineage>
</organism>
<dbReference type="PANTHER" id="PTHR10344:SF4">
    <property type="entry name" value="UMP-CMP KINASE 2, MITOCHONDRIAL"/>
    <property type="match status" value="1"/>
</dbReference>
<evidence type="ECO:0000259" key="9">
    <source>
        <dbReference type="Pfam" id="PF02223"/>
    </source>
</evidence>
<evidence type="ECO:0000256" key="1">
    <source>
        <dbReference type="ARBA" id="ARBA00009776"/>
    </source>
</evidence>
<dbReference type="HAMAP" id="MF_00165">
    <property type="entry name" value="Thymidylate_kinase"/>
    <property type="match status" value="1"/>
</dbReference>
<keyword evidence="5 8" id="KW-0418">Kinase</keyword>
<dbReference type="GO" id="GO:0006227">
    <property type="term" value="P:dUDP biosynthetic process"/>
    <property type="evidence" value="ECO:0007669"/>
    <property type="project" value="TreeGrafter"/>
</dbReference>
<feature type="binding site" evidence="8">
    <location>
        <begin position="14"/>
        <end position="21"/>
    </location>
    <ligand>
        <name>ATP</name>
        <dbReference type="ChEBI" id="CHEBI:30616"/>
    </ligand>
</feature>
<accession>A0A938YX21</accession>
<dbReference type="EMBL" id="JAFGDB010000037">
    <property type="protein sequence ID" value="MBN2067256.1"/>
    <property type="molecule type" value="Genomic_DNA"/>
</dbReference>
<protein>
    <recommendedName>
        <fullName evidence="8">Probable thymidylate kinase</fullName>
        <ecNumber evidence="8">2.7.4.9</ecNumber>
    </recommendedName>
    <alternativeName>
        <fullName evidence="8">dTMP kinase</fullName>
    </alternativeName>
</protein>
<dbReference type="AlphaFoldDB" id="A0A938YX21"/>
<comment type="caution">
    <text evidence="10">The sequence shown here is derived from an EMBL/GenBank/DDBJ whole genome shotgun (WGS) entry which is preliminary data.</text>
</comment>
<comment type="similarity">
    <text evidence="1 8">Belongs to the thymidylate kinase family.</text>
</comment>
<name>A0A938YX21_9ARCH</name>
<evidence type="ECO:0000313" key="10">
    <source>
        <dbReference type="EMBL" id="MBN2067256.1"/>
    </source>
</evidence>
<proteinExistence type="inferred from homology"/>
<dbReference type="GO" id="GO:0005737">
    <property type="term" value="C:cytoplasm"/>
    <property type="evidence" value="ECO:0007669"/>
    <property type="project" value="TreeGrafter"/>
</dbReference>
<dbReference type="CDD" id="cd01672">
    <property type="entry name" value="TMPK"/>
    <property type="match status" value="1"/>
</dbReference>
<reference evidence="10" key="1">
    <citation type="submission" date="2021-01" db="EMBL/GenBank/DDBJ databases">
        <title>Active Sulfur Cycling in an Early Earth Analoge.</title>
        <authorList>
            <person name="Hahn C.R."/>
            <person name="Youssef N.H."/>
            <person name="Elshahed M."/>
        </authorList>
    </citation>
    <scope>NUCLEOTIDE SEQUENCE</scope>
    <source>
        <strain evidence="10">Zod_Metabat.1151</strain>
    </source>
</reference>
<evidence type="ECO:0000256" key="4">
    <source>
        <dbReference type="ARBA" id="ARBA00022741"/>
    </source>
</evidence>
<dbReference type="EC" id="2.7.4.9" evidence="8"/>
<dbReference type="GO" id="GO:0006233">
    <property type="term" value="P:dTDP biosynthetic process"/>
    <property type="evidence" value="ECO:0007669"/>
    <property type="project" value="InterPro"/>
</dbReference>
<evidence type="ECO:0000256" key="2">
    <source>
        <dbReference type="ARBA" id="ARBA00022679"/>
    </source>
</evidence>
<dbReference type="GO" id="GO:0006235">
    <property type="term" value="P:dTTP biosynthetic process"/>
    <property type="evidence" value="ECO:0007669"/>
    <property type="project" value="UniProtKB-UniRule"/>
</dbReference>
<dbReference type="GO" id="GO:0004798">
    <property type="term" value="F:dTMP kinase activity"/>
    <property type="evidence" value="ECO:0007669"/>
    <property type="project" value="UniProtKB-UniRule"/>
</dbReference>
<keyword evidence="3 8" id="KW-0545">Nucleotide biosynthesis</keyword>
<dbReference type="Pfam" id="PF02223">
    <property type="entry name" value="Thymidylate_kin"/>
    <property type="match status" value="1"/>
</dbReference>
<dbReference type="Proteomes" id="UP000809243">
    <property type="component" value="Unassembled WGS sequence"/>
</dbReference>
<dbReference type="InterPro" id="IPR039430">
    <property type="entry name" value="Thymidylate_kin-like_dom"/>
</dbReference>
<dbReference type="GO" id="GO:0005524">
    <property type="term" value="F:ATP binding"/>
    <property type="evidence" value="ECO:0007669"/>
    <property type="project" value="UniProtKB-UniRule"/>
</dbReference>
<evidence type="ECO:0000256" key="3">
    <source>
        <dbReference type="ARBA" id="ARBA00022727"/>
    </source>
</evidence>
<evidence type="ECO:0000256" key="7">
    <source>
        <dbReference type="ARBA" id="ARBA00048743"/>
    </source>
</evidence>
<keyword evidence="4 8" id="KW-0547">Nucleotide-binding</keyword>
<evidence type="ECO:0000313" key="11">
    <source>
        <dbReference type="Proteomes" id="UP000809243"/>
    </source>
</evidence>
<dbReference type="Gene3D" id="3.40.50.300">
    <property type="entry name" value="P-loop containing nucleotide triphosphate hydrolases"/>
    <property type="match status" value="1"/>
</dbReference>
<keyword evidence="2 8" id="KW-0808">Transferase</keyword>
<dbReference type="InterPro" id="IPR027417">
    <property type="entry name" value="P-loop_NTPase"/>
</dbReference>
<dbReference type="InterPro" id="IPR018094">
    <property type="entry name" value="Thymidylate_kinase"/>
</dbReference>
<gene>
    <name evidence="8 10" type="primary">tmk</name>
    <name evidence="10" type="ORF">JW744_02200</name>
</gene>
<evidence type="ECO:0000256" key="8">
    <source>
        <dbReference type="HAMAP-Rule" id="MF_00165"/>
    </source>
</evidence>
<dbReference type="PANTHER" id="PTHR10344">
    <property type="entry name" value="THYMIDYLATE KINASE"/>
    <property type="match status" value="1"/>
</dbReference>
<feature type="domain" description="Thymidylate kinase-like" evidence="9">
    <location>
        <begin position="12"/>
        <end position="170"/>
    </location>
</feature>
<evidence type="ECO:0000256" key="6">
    <source>
        <dbReference type="ARBA" id="ARBA00022840"/>
    </source>
</evidence>
<keyword evidence="6 8" id="KW-0067">ATP-binding</keyword>
<dbReference type="NCBIfam" id="TIGR00041">
    <property type="entry name" value="DTMP_kinase"/>
    <property type="match status" value="1"/>
</dbReference>
<sequence>MVGGEKGLFIVFDGIDGSGKTENILKTANYFLDKSKGFDSMLLTREPTNSKYGQAARELQKTDKDPLAHAQKCLELYVKDRKDHLENVINPNLEQGAVVLCDRYKYVTYAYQLVQGNKLEVIDNLHNGLREPDLTFIFDLPAEVAWMRIKGAIESETPINITDSHSEITRKANGNGRVQKEKFENLEFLRNSREVFRDMKTLFPNENIEIINSNQSREKVFMEIKKRLDKLLSL</sequence>
<dbReference type="SUPFAM" id="SSF52540">
    <property type="entry name" value="P-loop containing nucleoside triphosphate hydrolases"/>
    <property type="match status" value="1"/>
</dbReference>
<evidence type="ECO:0000256" key="5">
    <source>
        <dbReference type="ARBA" id="ARBA00022777"/>
    </source>
</evidence>